<organism evidence="3 4">
    <name type="scientific">Scheffersomyces stipitis (strain ATCC 58785 / CBS 6054 / NBRC 10063 / NRRL Y-11545)</name>
    <name type="common">Yeast</name>
    <name type="synonym">Pichia stipitis</name>
    <dbReference type="NCBI Taxonomy" id="322104"/>
    <lineage>
        <taxon>Eukaryota</taxon>
        <taxon>Fungi</taxon>
        <taxon>Dikarya</taxon>
        <taxon>Ascomycota</taxon>
        <taxon>Saccharomycotina</taxon>
        <taxon>Pichiomycetes</taxon>
        <taxon>Debaryomycetaceae</taxon>
        <taxon>Scheffersomyces</taxon>
    </lineage>
</organism>
<dbReference type="GO" id="GO:0005737">
    <property type="term" value="C:cytoplasm"/>
    <property type="evidence" value="ECO:0007669"/>
    <property type="project" value="TreeGrafter"/>
</dbReference>
<evidence type="ECO:0008006" key="5">
    <source>
        <dbReference type="Google" id="ProtNLM"/>
    </source>
</evidence>
<dbReference type="Pfam" id="PF17184">
    <property type="entry name" value="Rit1_C"/>
    <property type="match status" value="1"/>
</dbReference>
<keyword evidence="4" id="KW-1185">Reference proteome</keyword>
<dbReference type="Pfam" id="PF04179">
    <property type="entry name" value="Init_tRNA_PT"/>
    <property type="match status" value="1"/>
</dbReference>
<evidence type="ECO:0000259" key="2">
    <source>
        <dbReference type="Pfam" id="PF17184"/>
    </source>
</evidence>
<proteinExistence type="predicted"/>
<dbReference type="OMA" id="PVFWANQ"/>
<dbReference type="RefSeq" id="XP_001387260.2">
    <property type="nucleotide sequence ID" value="XM_001387223.1"/>
</dbReference>
<dbReference type="PIRSF" id="PIRSF007747">
    <property type="entry name" value="Ribosyl_Ptfrase"/>
    <property type="match status" value="1"/>
</dbReference>
<feature type="domain" description="Rit1 N-terminal" evidence="2">
    <location>
        <begin position="18"/>
        <end position="322"/>
    </location>
</feature>
<dbReference type="InterPro" id="IPR007306">
    <property type="entry name" value="Rit1"/>
</dbReference>
<dbReference type="PANTHER" id="PTHR31811:SF0">
    <property type="entry name" value="TRNA A64-2'-O-RIBOSYLPHOSPHATE TRANSFERASE"/>
    <property type="match status" value="1"/>
</dbReference>
<dbReference type="STRING" id="322104.A3GEW1"/>
<name>A3GEW1_PICST</name>
<dbReference type="HOGENOM" id="CLU_027654_1_1_1"/>
<reference evidence="3 4" key="1">
    <citation type="journal article" date="2007" name="Nat. Biotechnol.">
        <title>Genome sequence of the lignocellulose-bioconverting and xylose-fermenting yeast Pichia stipitis.</title>
        <authorList>
            <person name="Jeffries T.W."/>
            <person name="Grigoriev I.V."/>
            <person name="Grimwood J."/>
            <person name="Laplaza J.M."/>
            <person name="Aerts A."/>
            <person name="Salamov A."/>
            <person name="Schmutz J."/>
            <person name="Lindquist E."/>
            <person name="Dehal P."/>
            <person name="Shapiro H."/>
            <person name="Jin Y.S."/>
            <person name="Passoth V."/>
            <person name="Richardson P.M."/>
        </authorList>
    </citation>
    <scope>NUCLEOTIDE SEQUENCE [LARGE SCALE GENOMIC DNA]</scope>
    <source>
        <strain evidence="4">ATCC 58785 / CBS 6054 / NBRC 10063 / NRRL Y-11545</strain>
    </source>
</reference>
<dbReference type="InterPro" id="IPR033421">
    <property type="entry name" value="Rit1_DUSP-like"/>
</dbReference>
<sequence length="537" mass="60968">MDNFYNVSSSLSDIRKELRKDTLSLKNRLQSILYDSKFVSGLELNFPLVPNERCGLWYVPNDSQIDSSYFKSTDGHTSEWAFSMRRLNLHLVPIIGENDGISIIDSTRKGKLMPDALSKTIPIWCAVLNSILYEDTSDNEIVQELGSLLSGWSEDDTGFILDLKNNHSWLRTPREMVFRSEHNLIVKRIPEFVKEVKHLGLISKKQLIAALGGKRKPLVPFWTYPGNKGRIHTISNDHNDGGIVFEDSTVNRTNPYYTIQCVTASKKTEELDGAPITVQSRSQDQELISTSWRYIQGAADDHELWATKDICQGNLSPKIFWSLLLIKSAEGIIDENTGYIYDWLSEAELTQKLNKLYSQLLESKENHSFVLRTQVSDVKNTKNDTGIILGIMESNIHYEQLIVEFPEVAEVVIFSDKYVVTDVPEKVQIQLFQHKIESSKKGSKQLREVLPTLVPKLKAGDVNSKILVLCDSGKDISAGLVVLLLCKYFDLEWKIKQSPEAVKVDKDLVKKQLSLLANVRKVNPSRNTLQSINTYLM</sequence>
<evidence type="ECO:0000259" key="1">
    <source>
        <dbReference type="Pfam" id="PF04179"/>
    </source>
</evidence>
<accession>A3GEW1</accession>
<dbReference type="GeneID" id="4850810"/>
<dbReference type="KEGG" id="pic:PICST_38732"/>
<dbReference type="GO" id="GO:0043399">
    <property type="term" value="F:tRNA adenosine(64)-2'-O-ribosylphosphate transferase activity"/>
    <property type="evidence" value="ECO:0007669"/>
    <property type="project" value="InterPro"/>
</dbReference>
<evidence type="ECO:0000313" key="4">
    <source>
        <dbReference type="Proteomes" id="UP000002258"/>
    </source>
</evidence>
<dbReference type="eggNOG" id="KOG2634">
    <property type="taxonomic scope" value="Eukaryota"/>
</dbReference>
<dbReference type="OrthoDB" id="45256at2759"/>
<dbReference type="InParanoid" id="A3GEW1"/>
<dbReference type="GO" id="GO:0019988">
    <property type="term" value="P:charged-tRNA amino acid modification"/>
    <property type="evidence" value="ECO:0007669"/>
    <property type="project" value="EnsemblFungi"/>
</dbReference>
<feature type="domain" description="Rit1 DUSP-like" evidence="1">
    <location>
        <begin position="432"/>
        <end position="536"/>
    </location>
</feature>
<comment type="caution">
    <text evidence="3">The sequence shown here is derived from an EMBL/GenBank/DDBJ whole genome shotgun (WGS) entry which is preliminary data.</text>
</comment>
<dbReference type="FunCoup" id="A3GEW1">
    <property type="interactions" value="60"/>
</dbReference>
<dbReference type="InterPro" id="IPR033449">
    <property type="entry name" value="Rit1_N"/>
</dbReference>
<dbReference type="EMBL" id="AAVQ01000001">
    <property type="protein sequence ID" value="EAZ63237.2"/>
    <property type="molecule type" value="Genomic_DNA"/>
</dbReference>
<dbReference type="AlphaFoldDB" id="A3GEW1"/>
<dbReference type="PANTHER" id="PTHR31811">
    <property type="entry name" value="TRNA A64-2'-O-RIBOSYLPHOSPHATE TRANSFERASE"/>
    <property type="match status" value="1"/>
</dbReference>
<gene>
    <name evidence="3" type="ORF">PICST_38732</name>
</gene>
<evidence type="ECO:0000313" key="3">
    <source>
        <dbReference type="EMBL" id="EAZ63237.2"/>
    </source>
</evidence>
<dbReference type="Proteomes" id="UP000002258">
    <property type="component" value="Chromosome 1"/>
</dbReference>
<protein>
    <recommendedName>
        <fullName evidence="5">Initiator tRNA phosphoribosyl transferase</fullName>
    </recommendedName>
</protein>